<organism evidence="3 4">
    <name type="scientific">Microdochium bolleyi</name>
    <dbReference type="NCBI Taxonomy" id="196109"/>
    <lineage>
        <taxon>Eukaryota</taxon>
        <taxon>Fungi</taxon>
        <taxon>Dikarya</taxon>
        <taxon>Ascomycota</taxon>
        <taxon>Pezizomycotina</taxon>
        <taxon>Sordariomycetes</taxon>
        <taxon>Xylariomycetidae</taxon>
        <taxon>Xylariales</taxon>
        <taxon>Microdochiaceae</taxon>
        <taxon>Microdochium</taxon>
    </lineage>
</organism>
<feature type="transmembrane region" description="Helical" evidence="2">
    <location>
        <begin position="259"/>
        <end position="282"/>
    </location>
</feature>
<accession>A0A136J4D2</accession>
<dbReference type="OrthoDB" id="5428901at2759"/>
<dbReference type="Proteomes" id="UP000070501">
    <property type="component" value="Unassembled WGS sequence"/>
</dbReference>
<evidence type="ECO:0000313" key="3">
    <source>
        <dbReference type="EMBL" id="KXJ91816.1"/>
    </source>
</evidence>
<evidence type="ECO:0000313" key="4">
    <source>
        <dbReference type="Proteomes" id="UP000070501"/>
    </source>
</evidence>
<evidence type="ECO:0000256" key="1">
    <source>
        <dbReference type="SAM" id="MobiDB-lite"/>
    </source>
</evidence>
<dbReference type="STRING" id="196109.A0A136J4D2"/>
<feature type="transmembrane region" description="Helical" evidence="2">
    <location>
        <begin position="88"/>
        <end position="118"/>
    </location>
</feature>
<keyword evidence="2" id="KW-1133">Transmembrane helix</keyword>
<protein>
    <submittedName>
        <fullName evidence="3">Uncharacterized protein</fullName>
    </submittedName>
</protein>
<feature type="transmembrane region" description="Helical" evidence="2">
    <location>
        <begin position="138"/>
        <end position="157"/>
    </location>
</feature>
<gene>
    <name evidence="3" type="ORF">Micbo1qcDRAFT_203867</name>
</gene>
<keyword evidence="4" id="KW-1185">Reference proteome</keyword>
<evidence type="ECO:0000256" key="2">
    <source>
        <dbReference type="SAM" id="Phobius"/>
    </source>
</evidence>
<sequence>MAELSSNEDFQVVLARLKYLEDRNGDVDNSQARQLLNGFSYALEQQQDGAMLKYGIVPTEDDRHGPLVDPVTFLSGTKAKASGRARKAVPFFALTVLGRIIILLVLLGMFTLIVSYWALSPDTALGVWMSSETVGVRILIVTVGMTITLFWSSYFYCKSTASSSHRAPTARANIYALSGITFMTPYRILATDPSRTRDAINMSLSTNAFSGLARSVSFWQGTHDWYLASVAAVALFAEFLPALLANVPYRMVHTSETHAACVFLAATIIGLMIIVTCASFLIEWPHMPADPSTLAGAMYYISAARNNAGNNIGGGGFVSGTPEAEERGTTAAASAAAPQLPHIVAGESALPRPTTSDTSPGAGGQQPEHAQIPATDHEDGGNSRQPIAPSYYGTVPVQQYQQQQDQQPLHQPPPPSQQQPHDRPQPPSAMYHYE</sequence>
<dbReference type="AlphaFoldDB" id="A0A136J4D2"/>
<feature type="region of interest" description="Disordered" evidence="1">
    <location>
        <begin position="317"/>
        <end position="434"/>
    </location>
</feature>
<feature type="transmembrane region" description="Helical" evidence="2">
    <location>
        <begin position="169"/>
        <end position="188"/>
    </location>
</feature>
<feature type="transmembrane region" description="Helical" evidence="2">
    <location>
        <begin position="225"/>
        <end position="247"/>
    </location>
</feature>
<keyword evidence="2" id="KW-0472">Membrane</keyword>
<proteinExistence type="predicted"/>
<name>A0A136J4D2_9PEZI</name>
<keyword evidence="2" id="KW-0812">Transmembrane</keyword>
<dbReference type="InParanoid" id="A0A136J4D2"/>
<reference evidence="4" key="1">
    <citation type="submission" date="2016-02" db="EMBL/GenBank/DDBJ databases">
        <title>Draft genome sequence of Microdochium bolleyi, a fungal endophyte of beachgrass.</title>
        <authorList>
            <consortium name="DOE Joint Genome Institute"/>
            <person name="David A.S."/>
            <person name="May G."/>
            <person name="Haridas S."/>
            <person name="Lim J."/>
            <person name="Wang M."/>
            <person name="Labutti K."/>
            <person name="Lipzen A."/>
            <person name="Barry K."/>
            <person name="Grigoriev I.V."/>
        </authorList>
    </citation>
    <scope>NUCLEOTIDE SEQUENCE [LARGE SCALE GENOMIC DNA]</scope>
    <source>
        <strain evidence="4">J235TASD1</strain>
    </source>
</reference>
<feature type="compositionally biased region" description="Low complexity" evidence="1">
    <location>
        <begin position="396"/>
        <end position="409"/>
    </location>
</feature>
<dbReference type="EMBL" id="KQ964249">
    <property type="protein sequence ID" value="KXJ91816.1"/>
    <property type="molecule type" value="Genomic_DNA"/>
</dbReference>